<comment type="caution">
    <text evidence="2">The sequence shown here is derived from an EMBL/GenBank/DDBJ whole genome shotgun (WGS) entry which is preliminary data.</text>
</comment>
<evidence type="ECO:0000313" key="2">
    <source>
        <dbReference type="EMBL" id="KVX00214.1"/>
    </source>
</evidence>
<keyword evidence="1" id="KW-0812">Transmembrane</keyword>
<keyword evidence="1" id="KW-1133">Transmembrane helix</keyword>
<dbReference type="AlphaFoldDB" id="A0A106BXB8"/>
<proteinExistence type="predicted"/>
<dbReference type="Proteomes" id="UP000055702">
    <property type="component" value="Unassembled WGS sequence"/>
</dbReference>
<protein>
    <submittedName>
        <fullName evidence="2">Uncharacterized protein</fullName>
    </submittedName>
</protein>
<keyword evidence="1" id="KW-0472">Membrane</keyword>
<evidence type="ECO:0000256" key="1">
    <source>
        <dbReference type="SAM" id="Phobius"/>
    </source>
</evidence>
<feature type="transmembrane region" description="Helical" evidence="1">
    <location>
        <begin position="12"/>
        <end position="31"/>
    </location>
</feature>
<gene>
    <name evidence="2" type="ORF">AWJ07_08990</name>
</gene>
<organism evidence="2">
    <name type="scientific">Shewanella frigidimarina</name>
    <dbReference type="NCBI Taxonomy" id="56812"/>
    <lineage>
        <taxon>Bacteria</taxon>
        <taxon>Pseudomonadati</taxon>
        <taxon>Pseudomonadota</taxon>
        <taxon>Gammaproteobacteria</taxon>
        <taxon>Alteromonadales</taxon>
        <taxon>Shewanellaceae</taxon>
        <taxon>Shewanella</taxon>
    </lineage>
</organism>
<dbReference type="EMBL" id="LRDC01000062">
    <property type="protein sequence ID" value="KVX00214.1"/>
    <property type="molecule type" value="Genomic_DNA"/>
</dbReference>
<feature type="transmembrane region" description="Helical" evidence="1">
    <location>
        <begin position="37"/>
        <end position="58"/>
    </location>
</feature>
<reference evidence="2 3" key="1">
    <citation type="submission" date="2016-01" db="EMBL/GenBank/DDBJ databases">
        <title>Draft genome of the antarctic isolate Shewanella frigidimarina Ag06-30.</title>
        <authorList>
            <person name="Parmeciano Di Noto G."/>
            <person name="Vazquez S."/>
            <person name="Mac Cormack W."/>
            <person name="Iriarte A."/>
            <person name="Quiroga C."/>
        </authorList>
    </citation>
    <scope>NUCLEOTIDE SEQUENCE [LARGE SCALE GENOMIC DNA]</scope>
    <source>
        <strain evidence="2 3">Ag06-30</strain>
    </source>
</reference>
<name>A0A106BXB8_SHEFR</name>
<evidence type="ECO:0000313" key="3">
    <source>
        <dbReference type="Proteomes" id="UP000055702"/>
    </source>
</evidence>
<feature type="transmembrane region" description="Helical" evidence="1">
    <location>
        <begin position="70"/>
        <end position="90"/>
    </location>
</feature>
<sequence length="96" mass="10956">MFPYPDQYRVAMPPMTTALMVVWALMTHAIFTDASPFSLYPLLVLFPTVIGAHLYLIWQAKGMSRLDQCFYALVHIPLAFVVWTFTIMHVNGNAFS</sequence>
<dbReference type="RefSeq" id="WP_059747561.1">
    <property type="nucleotide sequence ID" value="NZ_LRDC01000062.1"/>
</dbReference>
<accession>A0A106BXB8</accession>